<dbReference type="PANTHER" id="PTHR46599">
    <property type="entry name" value="PIGGYBAC TRANSPOSABLE ELEMENT-DERIVED PROTEIN 4"/>
    <property type="match status" value="1"/>
</dbReference>
<protein>
    <recommendedName>
        <fullName evidence="3">PiggyBac transposable element-derived protein domain-containing protein</fullName>
    </recommendedName>
</protein>
<accession>A0A5N5NJ11</accession>
<organism evidence="1 2">
    <name type="scientific">Pangasianodon hypophthalmus</name>
    <name type="common">Striped catfish</name>
    <name type="synonym">Helicophagus hypophthalmus</name>
    <dbReference type="NCBI Taxonomy" id="310915"/>
    <lineage>
        <taxon>Eukaryota</taxon>
        <taxon>Metazoa</taxon>
        <taxon>Chordata</taxon>
        <taxon>Craniata</taxon>
        <taxon>Vertebrata</taxon>
        <taxon>Euteleostomi</taxon>
        <taxon>Actinopterygii</taxon>
        <taxon>Neopterygii</taxon>
        <taxon>Teleostei</taxon>
        <taxon>Ostariophysi</taxon>
        <taxon>Siluriformes</taxon>
        <taxon>Pangasiidae</taxon>
        <taxon>Pangasianodon</taxon>
    </lineage>
</organism>
<dbReference type="EMBL" id="VFJC01000009">
    <property type="protein sequence ID" value="KAB5567515.1"/>
    <property type="molecule type" value="Genomic_DNA"/>
</dbReference>
<comment type="caution">
    <text evidence="1">The sequence shown here is derived from an EMBL/GenBank/DDBJ whole genome shotgun (WGS) entry which is preliminary data.</text>
</comment>
<reference evidence="1 2" key="1">
    <citation type="submission" date="2019-06" db="EMBL/GenBank/DDBJ databases">
        <title>A chromosome-scale genome assembly of the striped catfish, Pangasianodon hypophthalmus.</title>
        <authorList>
            <person name="Wen M."/>
            <person name="Zahm M."/>
            <person name="Roques C."/>
            <person name="Cabau C."/>
            <person name="Klopp C."/>
            <person name="Donnadieu C."/>
            <person name="Jouanno E."/>
            <person name="Avarre J.-C."/>
            <person name="Campet M."/>
            <person name="Ha T.T.T."/>
            <person name="Dugue R."/>
            <person name="Lampietro C."/>
            <person name="Louis A."/>
            <person name="Herpin A."/>
            <person name="Echchiki A."/>
            <person name="Berthelot C."/>
            <person name="Parey E."/>
            <person name="Roest-Crollius H."/>
            <person name="Braasch I."/>
            <person name="Postlethwait J."/>
            <person name="Bobe J."/>
            <person name="Montfort J."/>
            <person name="Bouchez O."/>
            <person name="Begum T."/>
            <person name="Schartl M."/>
            <person name="Guiguen Y."/>
        </authorList>
    </citation>
    <scope>NUCLEOTIDE SEQUENCE [LARGE SCALE GENOMIC DNA]</scope>
    <source>
        <strain evidence="1 2">Indonesia</strain>
        <tissue evidence="1">Blood</tissue>
    </source>
</reference>
<dbReference type="Proteomes" id="UP000327468">
    <property type="component" value="Chromosome 8"/>
</dbReference>
<dbReference type="PANTHER" id="PTHR46599:SF3">
    <property type="entry name" value="PIGGYBAC TRANSPOSABLE ELEMENT-DERIVED PROTEIN 4"/>
    <property type="match status" value="1"/>
</dbReference>
<sequence>MELTDTRLLVTEYKLFVDNFYTSPTIFRNLQKRVWACGTIRTNRIGFLKTKRDTSDIFLCSTLHTAHAEDIAQSRVKGADETWALKDIPVPPLCTNQCMGGVDLSDTLMGYCKVIQKTQK</sequence>
<evidence type="ECO:0008006" key="3">
    <source>
        <dbReference type="Google" id="ProtNLM"/>
    </source>
</evidence>
<evidence type="ECO:0000313" key="1">
    <source>
        <dbReference type="EMBL" id="KAB5567515.1"/>
    </source>
</evidence>
<proteinExistence type="predicted"/>
<keyword evidence="2" id="KW-1185">Reference proteome</keyword>
<name>A0A5N5NJ11_PANHP</name>
<dbReference type="AlphaFoldDB" id="A0A5N5NJ11"/>
<gene>
    <name evidence="1" type="ORF">PHYPO_G00233650</name>
</gene>
<evidence type="ECO:0000313" key="2">
    <source>
        <dbReference type="Proteomes" id="UP000327468"/>
    </source>
</evidence>